<evidence type="ECO:0000256" key="1">
    <source>
        <dbReference type="SAM" id="MobiDB-lite"/>
    </source>
</evidence>
<sequence>MIQYPMHEGGDPAKRADWSKPATVRRANGAPLGRTEFA</sequence>
<dbReference type="AlphaFoldDB" id="V4PT07"/>
<feature type="region of interest" description="Disordered" evidence="1">
    <location>
        <begin position="1"/>
        <end position="38"/>
    </location>
</feature>
<keyword evidence="3" id="KW-1185">Reference proteome</keyword>
<proteinExistence type="predicted"/>
<reference evidence="2 3" key="1">
    <citation type="journal article" date="2014" name="Nature">
        <title>Sequential evolution of bacterial morphology by co-option of a developmental regulator.</title>
        <authorList>
            <person name="Jiang C."/>
            <person name="Brown P.J."/>
            <person name="Ducret A."/>
            <person name="Brun Y.V."/>
        </authorList>
    </citation>
    <scope>NUCLEOTIDE SEQUENCE [LARGE SCALE GENOMIC DNA]</scope>
    <source>
        <strain evidence="2 3">DSM 16100</strain>
    </source>
</reference>
<dbReference type="EMBL" id="AWGB01000035">
    <property type="protein sequence ID" value="ESQ88650.1"/>
    <property type="molecule type" value="Genomic_DNA"/>
</dbReference>
<name>V4PT07_9CAUL</name>
<gene>
    <name evidence="2" type="ORF">ABENE_15525</name>
</gene>
<feature type="compositionally biased region" description="Basic and acidic residues" evidence="1">
    <location>
        <begin position="8"/>
        <end position="18"/>
    </location>
</feature>
<organism evidence="2 3">
    <name type="scientific">Asticcacaulis benevestitus DSM 16100 = ATCC BAA-896</name>
    <dbReference type="NCBI Taxonomy" id="1121022"/>
    <lineage>
        <taxon>Bacteria</taxon>
        <taxon>Pseudomonadati</taxon>
        <taxon>Pseudomonadota</taxon>
        <taxon>Alphaproteobacteria</taxon>
        <taxon>Caulobacterales</taxon>
        <taxon>Caulobacteraceae</taxon>
        <taxon>Asticcacaulis</taxon>
    </lineage>
</organism>
<dbReference type="Proteomes" id="UP000017837">
    <property type="component" value="Unassembled WGS sequence"/>
</dbReference>
<dbReference type="STRING" id="1121022.GCA_000376105_03428"/>
<evidence type="ECO:0000313" key="3">
    <source>
        <dbReference type="Proteomes" id="UP000017837"/>
    </source>
</evidence>
<comment type="caution">
    <text evidence="2">The sequence shown here is derived from an EMBL/GenBank/DDBJ whole genome shotgun (WGS) entry which is preliminary data.</text>
</comment>
<dbReference type="PATRIC" id="fig|1121022.4.peg.3157"/>
<accession>V4PT07</accession>
<evidence type="ECO:0000313" key="2">
    <source>
        <dbReference type="EMBL" id="ESQ88650.1"/>
    </source>
</evidence>
<protein>
    <submittedName>
        <fullName evidence="2">Uncharacterized protein</fullName>
    </submittedName>
</protein>